<evidence type="ECO:0000313" key="3">
    <source>
        <dbReference type="Proteomes" id="UP000018888"/>
    </source>
</evidence>
<accession>A0A2P4Q516</accession>
<gene>
    <name evidence="2" type="ORF">GLOIN_2v1593234</name>
</gene>
<keyword evidence="1" id="KW-1133">Transmembrane helix</keyword>
<keyword evidence="3" id="KW-1185">Reference proteome</keyword>
<sequence>MDNNCYICEGFLFISNLYLQNGYEKKIFTLFPVYILIIVIRFIPIMINNLQMLWIY</sequence>
<dbReference type="AlphaFoldDB" id="A0A2P4Q516"/>
<organism evidence="2 3">
    <name type="scientific">Rhizophagus irregularis (strain DAOM 181602 / DAOM 197198 / MUCL 43194)</name>
    <name type="common">Arbuscular mycorrhizal fungus</name>
    <name type="synonym">Glomus intraradices</name>
    <dbReference type="NCBI Taxonomy" id="747089"/>
    <lineage>
        <taxon>Eukaryota</taxon>
        <taxon>Fungi</taxon>
        <taxon>Fungi incertae sedis</taxon>
        <taxon>Mucoromycota</taxon>
        <taxon>Glomeromycotina</taxon>
        <taxon>Glomeromycetes</taxon>
        <taxon>Glomerales</taxon>
        <taxon>Glomeraceae</taxon>
        <taxon>Rhizophagus</taxon>
    </lineage>
</organism>
<comment type="caution">
    <text evidence="2">The sequence shown here is derived from an EMBL/GenBank/DDBJ whole genome shotgun (WGS) entry which is preliminary data.</text>
</comment>
<proteinExistence type="predicted"/>
<evidence type="ECO:0000256" key="1">
    <source>
        <dbReference type="SAM" id="Phobius"/>
    </source>
</evidence>
<reference evidence="2 3" key="1">
    <citation type="journal article" date="2013" name="Proc. Natl. Acad. Sci. U.S.A.">
        <title>Genome of an arbuscular mycorrhizal fungus provides insight into the oldest plant symbiosis.</title>
        <authorList>
            <person name="Tisserant E."/>
            <person name="Malbreil M."/>
            <person name="Kuo A."/>
            <person name="Kohler A."/>
            <person name="Symeonidi A."/>
            <person name="Balestrini R."/>
            <person name="Charron P."/>
            <person name="Duensing N."/>
            <person name="Frei Dit Frey N."/>
            <person name="Gianinazzi-Pearson V."/>
            <person name="Gilbert L.B."/>
            <person name="Handa Y."/>
            <person name="Herr J.R."/>
            <person name="Hijri M."/>
            <person name="Koul R."/>
            <person name="Kawaguchi M."/>
            <person name="Krajinski F."/>
            <person name="Lammers P.J."/>
            <person name="Masclaux F.G."/>
            <person name="Murat C."/>
            <person name="Morin E."/>
            <person name="Ndikumana S."/>
            <person name="Pagni M."/>
            <person name="Petitpierre D."/>
            <person name="Requena N."/>
            <person name="Rosikiewicz P."/>
            <person name="Riley R."/>
            <person name="Saito K."/>
            <person name="San Clemente H."/>
            <person name="Shapiro H."/>
            <person name="van Tuinen D."/>
            <person name="Becard G."/>
            <person name="Bonfante P."/>
            <person name="Paszkowski U."/>
            <person name="Shachar-Hill Y.Y."/>
            <person name="Tuskan G.A."/>
            <person name="Young P.W."/>
            <person name="Sanders I.R."/>
            <person name="Henrissat B."/>
            <person name="Rensing S.A."/>
            <person name="Grigoriev I.V."/>
            <person name="Corradi N."/>
            <person name="Roux C."/>
            <person name="Martin F."/>
        </authorList>
    </citation>
    <scope>NUCLEOTIDE SEQUENCE [LARGE SCALE GENOMIC DNA]</scope>
    <source>
        <strain evidence="2 3">DAOM 197198</strain>
    </source>
</reference>
<keyword evidence="1" id="KW-0472">Membrane</keyword>
<protein>
    <submittedName>
        <fullName evidence="2">Uncharacterized protein</fullName>
    </submittedName>
</protein>
<name>A0A2P4Q516_RHIID</name>
<dbReference type="Proteomes" id="UP000018888">
    <property type="component" value="Unassembled WGS sequence"/>
</dbReference>
<keyword evidence="1" id="KW-0812">Transmembrane</keyword>
<reference evidence="2 3" key="2">
    <citation type="journal article" date="2018" name="New Phytol.">
        <title>High intraspecific genome diversity in the model arbuscular mycorrhizal symbiont Rhizophagus irregularis.</title>
        <authorList>
            <person name="Chen E.C.H."/>
            <person name="Morin E."/>
            <person name="Beaudet D."/>
            <person name="Noel J."/>
            <person name="Yildirir G."/>
            <person name="Ndikumana S."/>
            <person name="Charron P."/>
            <person name="St-Onge C."/>
            <person name="Giorgi J."/>
            <person name="Kruger M."/>
            <person name="Marton T."/>
            <person name="Ropars J."/>
            <person name="Grigoriev I.V."/>
            <person name="Hainaut M."/>
            <person name="Henrissat B."/>
            <person name="Roux C."/>
            <person name="Martin F."/>
            <person name="Corradi N."/>
        </authorList>
    </citation>
    <scope>NUCLEOTIDE SEQUENCE [LARGE SCALE GENOMIC DNA]</scope>
    <source>
        <strain evidence="2 3">DAOM 197198</strain>
    </source>
</reference>
<dbReference type="EMBL" id="AUPC02000092">
    <property type="protein sequence ID" value="POG72745.1"/>
    <property type="molecule type" value="Genomic_DNA"/>
</dbReference>
<evidence type="ECO:0000313" key="2">
    <source>
        <dbReference type="EMBL" id="POG72745.1"/>
    </source>
</evidence>
<feature type="transmembrane region" description="Helical" evidence="1">
    <location>
        <begin position="27"/>
        <end position="47"/>
    </location>
</feature>